<dbReference type="EMBL" id="CP157199">
    <property type="protein sequence ID" value="XBG62044.1"/>
    <property type="molecule type" value="Genomic_DNA"/>
</dbReference>
<evidence type="ECO:0000256" key="5">
    <source>
        <dbReference type="ARBA" id="ARBA00023136"/>
    </source>
</evidence>
<evidence type="ECO:0000256" key="7">
    <source>
        <dbReference type="PROSITE-ProRule" id="PRU01360"/>
    </source>
</evidence>
<accession>A0AAU7BUP8</accession>
<dbReference type="GO" id="GO:0004180">
    <property type="term" value="F:carboxypeptidase activity"/>
    <property type="evidence" value="ECO:0007669"/>
    <property type="project" value="UniProtKB-KW"/>
</dbReference>
<keyword evidence="9" id="KW-0121">Carboxypeptidase</keyword>
<evidence type="ECO:0000256" key="6">
    <source>
        <dbReference type="ARBA" id="ARBA00023237"/>
    </source>
</evidence>
<dbReference type="InterPro" id="IPR008969">
    <property type="entry name" value="CarboxyPept-like_regulatory"/>
</dbReference>
<dbReference type="AlphaFoldDB" id="A0AAU7BUP8"/>
<keyword evidence="3 7" id="KW-1134">Transmembrane beta strand</keyword>
<organism evidence="9">
    <name type="scientific">Pontimicrobium sp. SW4</name>
    <dbReference type="NCBI Taxonomy" id="3153519"/>
    <lineage>
        <taxon>Bacteria</taxon>
        <taxon>Pseudomonadati</taxon>
        <taxon>Bacteroidota</taxon>
        <taxon>Flavobacteriia</taxon>
        <taxon>Flavobacteriales</taxon>
        <taxon>Flavobacteriaceae</taxon>
        <taxon>Pontimicrobium</taxon>
    </lineage>
</organism>
<dbReference type="RefSeq" id="WP_347924995.1">
    <property type="nucleotide sequence ID" value="NZ_CP157199.1"/>
</dbReference>
<proteinExistence type="inferred from homology"/>
<comment type="similarity">
    <text evidence="7">Belongs to the TonB-dependent receptor family.</text>
</comment>
<keyword evidence="6 7" id="KW-0998">Cell outer membrane</keyword>
<dbReference type="PROSITE" id="PS52016">
    <property type="entry name" value="TONB_DEPENDENT_REC_3"/>
    <property type="match status" value="1"/>
</dbReference>
<protein>
    <submittedName>
        <fullName evidence="9">Carboxypeptidase-like regulatory domain-containing protein</fullName>
    </submittedName>
</protein>
<dbReference type="Gene3D" id="2.40.170.20">
    <property type="entry name" value="TonB-dependent receptor, beta-barrel domain"/>
    <property type="match status" value="1"/>
</dbReference>
<sequence>MKTTKVLLIFLLSFQSVFSQEKSKSLSITLKDTSIENVLKSIEEKTNYKFFYIADWFDDSTISRDYKDVTINEILTDIFKTTPINYYIDANFNIILTRNNIIHDKLPDGFFDVKEKVQIDESEQENTLNPVFYEDDVIVNNNEIIRIGKENKSTSLKSFVLTGKIKNETTGEPISNAAILVKENNTGTTTNNRGNYEITLKTGVNTLEVSALGKGKIEKTVIIYNNGELNFTLNDDFESLDEIVIEANRDRNVVKAVTGLSLIDVEEIKNIPLVLGERDILRVAIALPGITNAGEGASGYNVRGGKTDQNLILLDNSVVYNPSHFFGIFSALNPFTSKNASIYKGNIPAEFGGRLSSVFDIKTKEGNTKKFSGEASIGAVMSNLTLELPVVKEKSSLLIGGRSTYSNWILKSLDDESLNNSKASFYDVVAKYHHKINKNNTVKTTAYMSKDDFSITSDSLYSYNNKLFSFDWEHKVNDKNDANIIVAKSQYEFNINYKDSTNSGFDLGYKIDETELKLKMKYNHSDAHKFTYGLSSKLYVVNPGNRDVIGTDSRFVGVNIPKERGLESAVFVSDNFTVNEKLLIDAGLRYSHYMSLGESTQRVYAEGQPKVEGTLIDNVYYKKNEVIKQYGGLEARISMRYFLMEDFSVKASFNNNIQYIHTLSNNTTVSPTDTWKLSDLNIKPQSVNQYSLGFYKNLKDNMYELSVEGYFKKSDNILDYKVGANLLLNETIEREVLQGEGKAYGIEFLIKKDKGKFNGWIGYTYSKSLNKFESEFLSENINNGKYFSSNYDKPHDLSLVTNYKITNRYSVSTNFVYQTGRPVTYPTGKYVLNNTEYVVYSERNKFRIPDYYRLDVSFNVEGNHKIKKFAHSFWNLSIYNVLGRNNPYSVFFVSDDGRVKAYKSSIFSIPIPTITYNFKF</sequence>
<dbReference type="InterPro" id="IPR039426">
    <property type="entry name" value="TonB-dep_rcpt-like"/>
</dbReference>
<keyword evidence="9" id="KW-0378">Hydrolase</keyword>
<evidence type="ECO:0000256" key="2">
    <source>
        <dbReference type="ARBA" id="ARBA00022448"/>
    </source>
</evidence>
<keyword evidence="5 7" id="KW-0472">Membrane</keyword>
<evidence type="ECO:0000256" key="4">
    <source>
        <dbReference type="ARBA" id="ARBA00022692"/>
    </source>
</evidence>
<evidence type="ECO:0000256" key="1">
    <source>
        <dbReference type="ARBA" id="ARBA00004571"/>
    </source>
</evidence>
<dbReference type="InterPro" id="IPR037066">
    <property type="entry name" value="Plug_dom_sf"/>
</dbReference>
<name>A0AAU7BUP8_9FLAO</name>
<feature type="domain" description="TonB-dependent receptor plug" evidence="8">
    <location>
        <begin position="280"/>
        <end position="353"/>
    </location>
</feature>
<dbReference type="InterPro" id="IPR012910">
    <property type="entry name" value="Plug_dom"/>
</dbReference>
<dbReference type="SUPFAM" id="SSF56935">
    <property type="entry name" value="Porins"/>
    <property type="match status" value="1"/>
</dbReference>
<evidence type="ECO:0000259" key="8">
    <source>
        <dbReference type="Pfam" id="PF07715"/>
    </source>
</evidence>
<dbReference type="Pfam" id="PF13715">
    <property type="entry name" value="CarbopepD_reg_2"/>
    <property type="match status" value="1"/>
</dbReference>
<keyword evidence="4 7" id="KW-0812">Transmembrane</keyword>
<dbReference type="InterPro" id="IPR036942">
    <property type="entry name" value="Beta-barrel_TonB_sf"/>
</dbReference>
<dbReference type="Gene3D" id="2.60.40.1120">
    <property type="entry name" value="Carboxypeptidase-like, regulatory domain"/>
    <property type="match status" value="1"/>
</dbReference>
<dbReference type="GO" id="GO:0009279">
    <property type="term" value="C:cell outer membrane"/>
    <property type="evidence" value="ECO:0007669"/>
    <property type="project" value="UniProtKB-SubCell"/>
</dbReference>
<evidence type="ECO:0000256" key="3">
    <source>
        <dbReference type="ARBA" id="ARBA00022452"/>
    </source>
</evidence>
<dbReference type="Gene3D" id="2.170.130.10">
    <property type="entry name" value="TonB-dependent receptor, plug domain"/>
    <property type="match status" value="1"/>
</dbReference>
<dbReference type="Pfam" id="PF07715">
    <property type="entry name" value="Plug"/>
    <property type="match status" value="1"/>
</dbReference>
<reference evidence="9" key="1">
    <citation type="submission" date="2024-05" db="EMBL/GenBank/DDBJ databases">
        <title>Pontimicrobium maritimus sp. nov., isolated form sea water.</title>
        <authorList>
            <person name="Muhammad N."/>
            <person name="Vuong T.Q."/>
            <person name="Han H.L."/>
            <person name="Kim S.-G."/>
        </authorList>
    </citation>
    <scope>NUCLEOTIDE SEQUENCE</scope>
    <source>
        <strain evidence="9">SW4</strain>
    </source>
</reference>
<dbReference type="SUPFAM" id="SSF49464">
    <property type="entry name" value="Carboxypeptidase regulatory domain-like"/>
    <property type="match status" value="1"/>
</dbReference>
<keyword evidence="9" id="KW-0645">Protease</keyword>
<keyword evidence="2 7" id="KW-0813">Transport</keyword>
<evidence type="ECO:0000313" key="9">
    <source>
        <dbReference type="EMBL" id="XBG62044.1"/>
    </source>
</evidence>
<gene>
    <name evidence="9" type="ORF">ABGB03_03875</name>
</gene>
<comment type="subcellular location">
    <subcellularLocation>
        <location evidence="1 7">Cell outer membrane</location>
        <topology evidence="1 7">Multi-pass membrane protein</topology>
    </subcellularLocation>
</comment>